<comment type="function">
    <text evidence="10">Protein O-mannosyltransferase that catalyzes the transfer of a single mannose residue from a polyprenol phospho-mannosyl lipidic donor to the hydroxyl group of selected serine and threonine residues in acceptor proteins.</text>
</comment>
<keyword evidence="7 10" id="KW-1133">Transmembrane helix</keyword>
<dbReference type="EC" id="2.4.1.-" evidence="10"/>
<keyword evidence="5 10" id="KW-0808">Transferase</keyword>
<evidence type="ECO:0000256" key="7">
    <source>
        <dbReference type="ARBA" id="ARBA00022989"/>
    </source>
</evidence>
<feature type="domain" description="ArnT-like N-terminal" evidence="12">
    <location>
        <begin position="60"/>
        <end position="312"/>
    </location>
</feature>
<dbReference type="GO" id="GO:0005886">
    <property type="term" value="C:plasma membrane"/>
    <property type="evidence" value="ECO:0007669"/>
    <property type="project" value="UniProtKB-SubCell"/>
</dbReference>
<dbReference type="EMBL" id="CP032550">
    <property type="protein sequence ID" value="QGU26409.1"/>
    <property type="molecule type" value="Genomic_DNA"/>
</dbReference>
<feature type="transmembrane region" description="Helical" evidence="10">
    <location>
        <begin position="428"/>
        <end position="445"/>
    </location>
</feature>
<dbReference type="GO" id="GO:0012505">
    <property type="term" value="C:endomembrane system"/>
    <property type="evidence" value="ECO:0007669"/>
    <property type="project" value="UniProtKB-SubCell"/>
</dbReference>
<dbReference type="KEGG" id="moj:D7D94_00895"/>
<evidence type="ECO:0000259" key="13">
    <source>
        <dbReference type="Pfam" id="PF16192"/>
    </source>
</evidence>
<evidence type="ECO:0000256" key="8">
    <source>
        <dbReference type="ARBA" id="ARBA00023136"/>
    </source>
</evidence>
<feature type="transmembrane region" description="Helical" evidence="10">
    <location>
        <begin position="239"/>
        <end position="257"/>
    </location>
</feature>
<feature type="domain" description="Protein O-mannosyl-transferase C-terminal four TM" evidence="13">
    <location>
        <begin position="337"/>
        <end position="545"/>
    </location>
</feature>
<dbReference type="AlphaFoldDB" id="A0A6I6DXP9"/>
<feature type="transmembrane region" description="Helical" evidence="10">
    <location>
        <begin position="200"/>
        <end position="218"/>
    </location>
</feature>
<protein>
    <recommendedName>
        <fullName evidence="9 10">Polyprenol-phosphate-mannose--protein mannosyltransferase</fullName>
        <ecNumber evidence="10">2.4.1.-</ecNumber>
    </recommendedName>
</protein>
<comment type="subcellular location">
    <subcellularLocation>
        <location evidence="10">Cell membrane</location>
    </subcellularLocation>
    <subcellularLocation>
        <location evidence="1">Endomembrane system</location>
        <topology evidence="1">Multi-pass membrane protein</topology>
    </subcellularLocation>
</comment>
<evidence type="ECO:0000256" key="4">
    <source>
        <dbReference type="ARBA" id="ARBA00022676"/>
    </source>
</evidence>
<feature type="transmembrane region" description="Helical" evidence="10">
    <location>
        <begin position="54"/>
        <end position="72"/>
    </location>
</feature>
<dbReference type="InterPro" id="IPR027005">
    <property type="entry name" value="PMT-like"/>
</dbReference>
<keyword evidence="6 10" id="KW-0812">Transmembrane</keyword>
<evidence type="ECO:0000256" key="3">
    <source>
        <dbReference type="ARBA" id="ARBA00007222"/>
    </source>
</evidence>
<evidence type="ECO:0000313" key="14">
    <source>
        <dbReference type="EMBL" id="QGU26409.1"/>
    </source>
</evidence>
<comment type="similarity">
    <text evidence="3 10">Belongs to the glycosyltransferase 39 family.</text>
</comment>
<keyword evidence="8 10" id="KW-0472">Membrane</keyword>
<feature type="transmembrane region" description="Helical" evidence="10">
    <location>
        <begin position="148"/>
        <end position="169"/>
    </location>
</feature>
<keyword evidence="15" id="KW-1185">Reference proteome</keyword>
<evidence type="ECO:0000256" key="5">
    <source>
        <dbReference type="ARBA" id="ARBA00022679"/>
    </source>
</evidence>
<dbReference type="PANTHER" id="PTHR10050:SF46">
    <property type="entry name" value="PROTEIN O-MANNOSYL-TRANSFERASE 2"/>
    <property type="match status" value="1"/>
</dbReference>
<feature type="transmembrane region" description="Helical" evidence="10">
    <location>
        <begin position="301"/>
        <end position="320"/>
    </location>
</feature>
<name>A0A6I6DXP9_9MICO</name>
<dbReference type="GO" id="GO:0004169">
    <property type="term" value="F:dolichyl-phosphate-mannose-protein mannosyltransferase activity"/>
    <property type="evidence" value="ECO:0007669"/>
    <property type="project" value="UniProtKB-UniRule"/>
</dbReference>
<feature type="region of interest" description="Disordered" evidence="11">
    <location>
        <begin position="1"/>
        <end position="23"/>
    </location>
</feature>
<evidence type="ECO:0000256" key="9">
    <source>
        <dbReference type="ARBA" id="ARBA00093617"/>
    </source>
</evidence>
<evidence type="ECO:0000313" key="15">
    <source>
        <dbReference type="Proteomes" id="UP000422989"/>
    </source>
</evidence>
<keyword evidence="10" id="KW-1003">Cell membrane</keyword>
<keyword evidence="4 10" id="KW-0328">Glycosyltransferase</keyword>
<dbReference type="Proteomes" id="UP000422989">
    <property type="component" value="Chromosome"/>
</dbReference>
<dbReference type="Pfam" id="PF16192">
    <property type="entry name" value="PMT_4TMC"/>
    <property type="match status" value="1"/>
</dbReference>
<proteinExistence type="inferred from homology"/>
<feature type="transmembrane region" description="Helical" evidence="10">
    <location>
        <begin position="176"/>
        <end position="194"/>
    </location>
</feature>
<sequence length="546" mass="59243">MRGIGHPANVRSPPVGAVSAGSERAASPDYAEVVTPAPTAPRDRAVLAIRRHSSWLLPAALAVLAGLLRIVGLGHPHELVFDETYYVKDAWTLLNLGYEGQWGDGANEAFLAGDPGVYTTEGSFVVHPPLGKWIIALGLAVFGADTGWGWRMGTAVVGTLLVPLLTLVAKRVSGSMAVAGVAGLLLAIDPLAVALSRVSLLDGILAFFVLLGFWFLAIDGPAARDRILRAGPATWGPVIWSRPWLVAAGVSFGAASAVKWSGLYVLAGAGLGLVAMDALWRRRAGVREWYVSAIARQAPATFLLLVPAAAVVYLVSWTGWLRTTGGYDRLSAENPLAALWNYHEAIYGFHVQLSASHPYASPAWQWPLLLRPTAMWVSRPEVGSTTCGWSDDCMAEISSIPNPVVWYAGFAAALYLLWLVIRTRRARYAFPLAGLAVTYLPWLLYPERTVFQFYTVTMLPFVILSLALALQHLTRVRESVLLPDPTELEIAFAADAARRARGRWRAVVAVFLVVAIAVALFYLPLALGIPEPYGLWRLHSWMPSWV</sequence>
<comment type="pathway">
    <text evidence="2 10">Protein modification; protein glycosylation.</text>
</comment>
<feature type="transmembrane region" description="Helical" evidence="10">
    <location>
        <begin position="404"/>
        <end position="421"/>
    </location>
</feature>
<dbReference type="Pfam" id="PF02366">
    <property type="entry name" value="PMT"/>
    <property type="match status" value="1"/>
</dbReference>
<dbReference type="OrthoDB" id="9776737at2"/>
<dbReference type="InterPro" id="IPR003342">
    <property type="entry name" value="ArnT-like_N"/>
</dbReference>
<gene>
    <name evidence="14" type="ORF">D7D94_00895</name>
</gene>
<dbReference type="PANTHER" id="PTHR10050">
    <property type="entry name" value="DOLICHYL-PHOSPHATE-MANNOSE--PROTEIN MANNOSYLTRANSFERASE"/>
    <property type="match status" value="1"/>
</dbReference>
<evidence type="ECO:0000256" key="1">
    <source>
        <dbReference type="ARBA" id="ARBA00004127"/>
    </source>
</evidence>
<feature type="transmembrane region" description="Helical" evidence="10">
    <location>
        <begin position="506"/>
        <end position="529"/>
    </location>
</feature>
<feature type="transmembrane region" description="Helical" evidence="10">
    <location>
        <begin position="263"/>
        <end position="280"/>
    </location>
</feature>
<evidence type="ECO:0000256" key="10">
    <source>
        <dbReference type="RuleBase" id="RU367007"/>
    </source>
</evidence>
<evidence type="ECO:0000256" key="11">
    <source>
        <dbReference type="SAM" id="MobiDB-lite"/>
    </source>
</evidence>
<evidence type="ECO:0000259" key="12">
    <source>
        <dbReference type="Pfam" id="PF02366"/>
    </source>
</evidence>
<dbReference type="UniPathway" id="UPA00378"/>
<organism evidence="14 15">
    <name type="scientific">Microbacterium oryzae</name>
    <dbReference type="NCBI Taxonomy" id="743009"/>
    <lineage>
        <taxon>Bacteria</taxon>
        <taxon>Bacillati</taxon>
        <taxon>Actinomycetota</taxon>
        <taxon>Actinomycetes</taxon>
        <taxon>Micrococcales</taxon>
        <taxon>Microbacteriaceae</taxon>
        <taxon>Microbacterium</taxon>
    </lineage>
</organism>
<dbReference type="InterPro" id="IPR032421">
    <property type="entry name" value="PMT_4TMC"/>
</dbReference>
<evidence type="ECO:0000256" key="2">
    <source>
        <dbReference type="ARBA" id="ARBA00004922"/>
    </source>
</evidence>
<feature type="transmembrane region" description="Helical" evidence="10">
    <location>
        <begin position="451"/>
        <end position="470"/>
    </location>
</feature>
<reference evidence="14 15" key="1">
    <citation type="submission" date="2018-09" db="EMBL/GenBank/DDBJ databases">
        <title>Whole genome sequencing of Microbacterium oryzae strain MB-10T.</title>
        <authorList>
            <person name="Das S.K."/>
        </authorList>
    </citation>
    <scope>NUCLEOTIDE SEQUENCE [LARGE SCALE GENOMIC DNA]</scope>
    <source>
        <strain evidence="14 15">MB-10</strain>
    </source>
</reference>
<accession>A0A6I6DXP9</accession>
<evidence type="ECO:0000256" key="6">
    <source>
        <dbReference type="ARBA" id="ARBA00022692"/>
    </source>
</evidence>